<gene>
    <name evidence="1" type="ORF">EV672_101613</name>
</gene>
<sequence length="266" mass="29988">MPLLKSIQKRLKRLSLASGAMLLRWGGQPRPAADNRLNQRYNDDMKRFQELGGVITHHFPILSDYEDQAGTATGHYFHQDLLVASLIHQNNPQRHIDIGSRVDGFVAHVASFRKIEVIDVRDLSDTGHENISFIKANLMDEANAQEGIADSISCLHALEHFGLGRYGDPLDPAGHLKGFRNIVRMLKPSGTLHISFPIGKGNEVHFNAHRVFDPLEIFNWITPADQLSLLRFDYVDDRGDLHKQVDLQSDRPDVSYGCGIYTFKKA</sequence>
<dbReference type="EMBL" id="SNXW01000001">
    <property type="protein sequence ID" value="TDP88463.1"/>
    <property type="molecule type" value="Genomic_DNA"/>
</dbReference>
<evidence type="ECO:0000313" key="1">
    <source>
        <dbReference type="EMBL" id="TDP88463.1"/>
    </source>
</evidence>
<dbReference type="Pfam" id="PF03269">
    <property type="entry name" value="DUF268"/>
    <property type="match status" value="1"/>
</dbReference>
<dbReference type="InterPro" id="IPR004951">
    <property type="entry name" value="DUF268_CAE_spp"/>
</dbReference>
<organism evidence="1 2">
    <name type="scientific">Aquabacterium commune</name>
    <dbReference type="NCBI Taxonomy" id="70586"/>
    <lineage>
        <taxon>Bacteria</taxon>
        <taxon>Pseudomonadati</taxon>
        <taxon>Pseudomonadota</taxon>
        <taxon>Betaproteobacteria</taxon>
        <taxon>Burkholderiales</taxon>
        <taxon>Aquabacterium</taxon>
    </lineage>
</organism>
<keyword evidence="2" id="KW-1185">Reference proteome</keyword>
<dbReference type="Proteomes" id="UP000294593">
    <property type="component" value="Unassembled WGS sequence"/>
</dbReference>
<dbReference type="SUPFAM" id="SSF53335">
    <property type="entry name" value="S-adenosyl-L-methionine-dependent methyltransferases"/>
    <property type="match status" value="1"/>
</dbReference>
<dbReference type="RefSeq" id="WP_208110688.1">
    <property type="nucleotide sequence ID" value="NZ_SNXW01000001.1"/>
</dbReference>
<proteinExistence type="predicted"/>
<evidence type="ECO:0000313" key="2">
    <source>
        <dbReference type="Proteomes" id="UP000294593"/>
    </source>
</evidence>
<protein>
    <submittedName>
        <fullName evidence="1">Uncharacterized protein DUF268</fullName>
    </submittedName>
</protein>
<reference evidence="1 2" key="1">
    <citation type="submission" date="2019-03" db="EMBL/GenBank/DDBJ databases">
        <title>Genomic Encyclopedia of Type Strains, Phase IV (KMG-IV): sequencing the most valuable type-strain genomes for metagenomic binning, comparative biology and taxonomic classification.</title>
        <authorList>
            <person name="Goeker M."/>
        </authorList>
    </citation>
    <scope>NUCLEOTIDE SEQUENCE [LARGE SCALE GENOMIC DNA]</scope>
    <source>
        <strain evidence="1 2">DSM 11901</strain>
    </source>
</reference>
<dbReference type="Gene3D" id="3.40.50.150">
    <property type="entry name" value="Vaccinia Virus protein VP39"/>
    <property type="match status" value="1"/>
</dbReference>
<dbReference type="AlphaFoldDB" id="A0A4R6RP03"/>
<accession>A0A4R6RP03</accession>
<comment type="caution">
    <text evidence="1">The sequence shown here is derived from an EMBL/GenBank/DDBJ whole genome shotgun (WGS) entry which is preliminary data.</text>
</comment>
<name>A0A4R6RP03_9BURK</name>
<dbReference type="InterPro" id="IPR029063">
    <property type="entry name" value="SAM-dependent_MTases_sf"/>
</dbReference>